<organism evidence="1 2">
    <name type="scientific">Chlamydomonas eustigma</name>
    <dbReference type="NCBI Taxonomy" id="1157962"/>
    <lineage>
        <taxon>Eukaryota</taxon>
        <taxon>Viridiplantae</taxon>
        <taxon>Chlorophyta</taxon>
        <taxon>core chlorophytes</taxon>
        <taxon>Chlorophyceae</taxon>
        <taxon>CS clade</taxon>
        <taxon>Chlamydomonadales</taxon>
        <taxon>Chlamydomonadaceae</taxon>
        <taxon>Chlamydomonas</taxon>
    </lineage>
</organism>
<protein>
    <submittedName>
        <fullName evidence="1">Uncharacterized protein</fullName>
    </submittedName>
</protein>
<name>A0A250XNH9_9CHLO</name>
<dbReference type="EMBL" id="BEGY01000130">
    <property type="protein sequence ID" value="GAX84627.1"/>
    <property type="molecule type" value="Genomic_DNA"/>
</dbReference>
<dbReference type="STRING" id="1157962.A0A250XNH9"/>
<dbReference type="PANTHER" id="PTHR35759:SF1">
    <property type="entry name" value="OS07G0673000 PROTEIN"/>
    <property type="match status" value="1"/>
</dbReference>
<evidence type="ECO:0000313" key="2">
    <source>
        <dbReference type="Proteomes" id="UP000232323"/>
    </source>
</evidence>
<comment type="caution">
    <text evidence="1">The sequence shown here is derived from an EMBL/GenBank/DDBJ whole genome shotgun (WGS) entry which is preliminary data.</text>
</comment>
<keyword evidence="2" id="KW-1185">Reference proteome</keyword>
<dbReference type="Proteomes" id="UP000232323">
    <property type="component" value="Unassembled WGS sequence"/>
</dbReference>
<sequence length="232" mass="26716">MSSESCRTLRETDLSTWFKSLFHFIHESSYITAQCHTSHIRNVECSTFDTQVTQLSRIYEGFQVELSQFDLFHAHAVLLPWTAEMTTWVPSDYGMPIYKLDGQHDHVVSHPVAKGPCPDDDGGMCLLFHAKEYPQYDSLNFPYQLGYFQKGSNVHAEDASFNGRNILWYRGELYIMDMSPGGLLHGQLLQPDLEPLRTLQESALGLPLFDITYLPHWEQPYITLREGITKHQ</sequence>
<dbReference type="AlphaFoldDB" id="A0A250XNH9"/>
<accession>A0A250XNH9</accession>
<gene>
    <name evidence="1" type="ORF">CEUSTIGMA_g12048.t1</name>
</gene>
<evidence type="ECO:0000313" key="1">
    <source>
        <dbReference type="EMBL" id="GAX84627.1"/>
    </source>
</evidence>
<dbReference type="OrthoDB" id="544259at2759"/>
<dbReference type="PANTHER" id="PTHR35759">
    <property type="entry name" value="BNAA09G03860D PROTEIN"/>
    <property type="match status" value="1"/>
</dbReference>
<reference evidence="1 2" key="1">
    <citation type="submission" date="2017-08" db="EMBL/GenBank/DDBJ databases">
        <title>Acidophilic green algal genome provides insights into adaptation to an acidic environment.</title>
        <authorList>
            <person name="Hirooka S."/>
            <person name="Hirose Y."/>
            <person name="Kanesaki Y."/>
            <person name="Higuchi S."/>
            <person name="Fujiwara T."/>
            <person name="Onuma R."/>
            <person name="Era A."/>
            <person name="Ohbayashi R."/>
            <person name="Uzuka A."/>
            <person name="Nozaki H."/>
            <person name="Yoshikawa H."/>
            <person name="Miyagishima S.Y."/>
        </authorList>
    </citation>
    <scope>NUCLEOTIDE SEQUENCE [LARGE SCALE GENOMIC DNA]</scope>
    <source>
        <strain evidence="1 2">NIES-2499</strain>
    </source>
</reference>
<proteinExistence type="predicted"/>